<keyword evidence="7" id="KW-0547">Nucleotide-binding</keyword>
<keyword evidence="5" id="KW-0597">Phosphoprotein</keyword>
<evidence type="ECO:0000256" key="6">
    <source>
        <dbReference type="ARBA" id="ARBA00022679"/>
    </source>
</evidence>
<evidence type="ECO:0000256" key="8">
    <source>
        <dbReference type="ARBA" id="ARBA00022777"/>
    </source>
</evidence>
<dbReference type="KEGG" id="fer:FNB15_13085"/>
<feature type="domain" description="Histidine kinase" evidence="13">
    <location>
        <begin position="243"/>
        <end position="462"/>
    </location>
</feature>
<dbReference type="AlphaFoldDB" id="A0A516H2Z2"/>
<evidence type="ECO:0000313" key="15">
    <source>
        <dbReference type="Proteomes" id="UP000317496"/>
    </source>
</evidence>
<dbReference type="GO" id="GO:0000155">
    <property type="term" value="F:phosphorelay sensor kinase activity"/>
    <property type="evidence" value="ECO:0007669"/>
    <property type="project" value="InterPro"/>
</dbReference>
<proteinExistence type="predicted"/>
<dbReference type="RefSeq" id="WP_144069129.1">
    <property type="nucleotide sequence ID" value="NZ_CP041636.1"/>
</dbReference>
<dbReference type="Gene3D" id="1.10.287.130">
    <property type="match status" value="1"/>
</dbReference>
<evidence type="ECO:0000256" key="11">
    <source>
        <dbReference type="ARBA" id="ARBA00023136"/>
    </source>
</evidence>
<dbReference type="SUPFAM" id="SSF55874">
    <property type="entry name" value="ATPase domain of HSP90 chaperone/DNA topoisomerase II/histidine kinase"/>
    <property type="match status" value="1"/>
</dbReference>
<dbReference type="EC" id="2.7.13.3" evidence="3"/>
<dbReference type="SMART" id="SM00388">
    <property type="entry name" value="HisKA"/>
    <property type="match status" value="1"/>
</dbReference>
<evidence type="ECO:0000256" key="7">
    <source>
        <dbReference type="ARBA" id="ARBA00022741"/>
    </source>
</evidence>
<gene>
    <name evidence="14" type="ORF">FNB15_13085</name>
</gene>
<dbReference type="FunFam" id="1.10.287.130:FF:000008">
    <property type="entry name" value="Two-component sensor histidine kinase"/>
    <property type="match status" value="1"/>
</dbReference>
<accession>A0A516H2Z2</accession>
<dbReference type="GO" id="GO:0004721">
    <property type="term" value="F:phosphoprotein phosphatase activity"/>
    <property type="evidence" value="ECO:0007669"/>
    <property type="project" value="TreeGrafter"/>
</dbReference>
<evidence type="ECO:0000256" key="1">
    <source>
        <dbReference type="ARBA" id="ARBA00000085"/>
    </source>
</evidence>
<sequence>MSDQPAGRLRTMRYPVMRWLALTLILGIPLAAVIVIAWASDAVSTRAAWAITVPIFGIIALFSAWHTLAAWRVLRSTDEIAGVGQRITGNDWDALTMIGELGVTVERLRQTLLDEKGQVALQTTTADAILNALPDPVLLLDGRRTIARANFAARKFFGNDIVGNDLTVALRHPTVLDAADSVLSGETGMAAADLNLPVPDGRSFSVRVVALPAAREDTAAVLALHDLTSLRKAEKMRADFVANASHELRTPLASLVGFIETLLGPARDDEPARVRFLGIMRDQAGRMSRLIQDLLSLSQIEMREHDQPSEVLALAPLLRDVAAALEPQAKAKKMQIRLELSETVPPVAGARDELMQVFQNLIDNAIKYGRAETQVEVRLGERDGGWVEIGIRDHGDGIPREHLPRLTERFYRVDSARSRDLGGTGLGLAIVKHIINRHRGRLVIESEMGKGSEFMVRMPSVPEKSKTSAAPV</sequence>
<reference evidence="14 15" key="1">
    <citation type="submission" date="2019-07" db="EMBL/GenBank/DDBJ databases">
        <title>Genome sequencing for Ferrovibrio sp. K5.</title>
        <authorList>
            <person name="Park S.-J."/>
        </authorList>
    </citation>
    <scope>NUCLEOTIDE SEQUENCE [LARGE SCALE GENOMIC DNA]</scope>
    <source>
        <strain evidence="14 15">K5</strain>
    </source>
</reference>
<keyword evidence="8" id="KW-0418">Kinase</keyword>
<dbReference type="CDD" id="cd00082">
    <property type="entry name" value="HisKA"/>
    <property type="match status" value="1"/>
</dbReference>
<dbReference type="Gene3D" id="3.30.565.10">
    <property type="entry name" value="Histidine kinase-like ATPase, C-terminal domain"/>
    <property type="match status" value="1"/>
</dbReference>
<evidence type="ECO:0000256" key="12">
    <source>
        <dbReference type="SAM" id="Phobius"/>
    </source>
</evidence>
<dbReference type="PROSITE" id="PS50109">
    <property type="entry name" value="HIS_KIN"/>
    <property type="match status" value="1"/>
</dbReference>
<keyword evidence="9" id="KW-0067">ATP-binding</keyword>
<keyword evidence="10" id="KW-0902">Two-component regulatory system</keyword>
<dbReference type="InterPro" id="IPR036097">
    <property type="entry name" value="HisK_dim/P_sf"/>
</dbReference>
<name>A0A516H2Z2_9PROT</name>
<keyword evidence="12" id="KW-0812">Transmembrane</keyword>
<evidence type="ECO:0000256" key="3">
    <source>
        <dbReference type="ARBA" id="ARBA00012438"/>
    </source>
</evidence>
<keyword evidence="12" id="KW-1133">Transmembrane helix</keyword>
<keyword evidence="11 12" id="KW-0472">Membrane</keyword>
<dbReference type="PANTHER" id="PTHR45453">
    <property type="entry name" value="PHOSPHATE REGULON SENSOR PROTEIN PHOR"/>
    <property type="match status" value="1"/>
</dbReference>
<dbReference type="SMART" id="SM00387">
    <property type="entry name" value="HATPase_c"/>
    <property type="match status" value="1"/>
</dbReference>
<evidence type="ECO:0000256" key="10">
    <source>
        <dbReference type="ARBA" id="ARBA00023012"/>
    </source>
</evidence>
<dbReference type="Proteomes" id="UP000317496">
    <property type="component" value="Chromosome"/>
</dbReference>
<dbReference type="OrthoDB" id="9813151at2"/>
<evidence type="ECO:0000256" key="5">
    <source>
        <dbReference type="ARBA" id="ARBA00022553"/>
    </source>
</evidence>
<dbReference type="GO" id="GO:0005886">
    <property type="term" value="C:plasma membrane"/>
    <property type="evidence" value="ECO:0007669"/>
    <property type="project" value="UniProtKB-SubCell"/>
</dbReference>
<dbReference type="Pfam" id="PF02518">
    <property type="entry name" value="HATPase_c"/>
    <property type="match status" value="1"/>
</dbReference>
<dbReference type="InterPro" id="IPR004358">
    <property type="entry name" value="Sig_transdc_His_kin-like_C"/>
</dbReference>
<dbReference type="GO" id="GO:0005524">
    <property type="term" value="F:ATP binding"/>
    <property type="evidence" value="ECO:0007669"/>
    <property type="project" value="UniProtKB-KW"/>
</dbReference>
<dbReference type="SUPFAM" id="SSF47384">
    <property type="entry name" value="Homodimeric domain of signal transducing histidine kinase"/>
    <property type="match status" value="1"/>
</dbReference>
<keyword evidence="15" id="KW-1185">Reference proteome</keyword>
<evidence type="ECO:0000256" key="4">
    <source>
        <dbReference type="ARBA" id="ARBA00022475"/>
    </source>
</evidence>
<dbReference type="InterPro" id="IPR005467">
    <property type="entry name" value="His_kinase_dom"/>
</dbReference>
<dbReference type="Pfam" id="PF00512">
    <property type="entry name" value="HisKA"/>
    <property type="match status" value="1"/>
</dbReference>
<dbReference type="InterPro" id="IPR003661">
    <property type="entry name" value="HisK_dim/P_dom"/>
</dbReference>
<evidence type="ECO:0000256" key="2">
    <source>
        <dbReference type="ARBA" id="ARBA00004236"/>
    </source>
</evidence>
<organism evidence="14 15">
    <name type="scientific">Ferrovibrio terrae</name>
    <dbReference type="NCBI Taxonomy" id="2594003"/>
    <lineage>
        <taxon>Bacteria</taxon>
        <taxon>Pseudomonadati</taxon>
        <taxon>Pseudomonadota</taxon>
        <taxon>Alphaproteobacteria</taxon>
        <taxon>Rhodospirillales</taxon>
        <taxon>Rhodospirillaceae</taxon>
        <taxon>Ferrovibrio</taxon>
    </lineage>
</organism>
<evidence type="ECO:0000259" key="13">
    <source>
        <dbReference type="PROSITE" id="PS50109"/>
    </source>
</evidence>
<dbReference type="GO" id="GO:0016036">
    <property type="term" value="P:cellular response to phosphate starvation"/>
    <property type="evidence" value="ECO:0007669"/>
    <property type="project" value="TreeGrafter"/>
</dbReference>
<dbReference type="InterPro" id="IPR003594">
    <property type="entry name" value="HATPase_dom"/>
</dbReference>
<dbReference type="InterPro" id="IPR050351">
    <property type="entry name" value="BphY/WalK/GraS-like"/>
</dbReference>
<evidence type="ECO:0000256" key="9">
    <source>
        <dbReference type="ARBA" id="ARBA00022840"/>
    </source>
</evidence>
<feature type="transmembrane region" description="Helical" evidence="12">
    <location>
        <begin position="46"/>
        <end position="65"/>
    </location>
</feature>
<keyword evidence="6" id="KW-0808">Transferase</keyword>
<evidence type="ECO:0000313" key="14">
    <source>
        <dbReference type="EMBL" id="QDO98148.1"/>
    </source>
</evidence>
<dbReference type="PRINTS" id="PR00344">
    <property type="entry name" value="BCTRLSENSOR"/>
</dbReference>
<protein>
    <recommendedName>
        <fullName evidence="3">histidine kinase</fullName>
        <ecNumber evidence="3">2.7.13.3</ecNumber>
    </recommendedName>
</protein>
<dbReference type="InterPro" id="IPR036890">
    <property type="entry name" value="HATPase_C_sf"/>
</dbReference>
<comment type="subcellular location">
    <subcellularLocation>
        <location evidence="2">Cell membrane</location>
    </subcellularLocation>
</comment>
<dbReference type="InterPro" id="IPR035965">
    <property type="entry name" value="PAS-like_dom_sf"/>
</dbReference>
<dbReference type="EMBL" id="CP041636">
    <property type="protein sequence ID" value="QDO98148.1"/>
    <property type="molecule type" value="Genomic_DNA"/>
</dbReference>
<keyword evidence="4" id="KW-1003">Cell membrane</keyword>
<comment type="catalytic activity">
    <reaction evidence="1">
        <text>ATP + protein L-histidine = ADP + protein N-phospho-L-histidine.</text>
        <dbReference type="EC" id="2.7.13.3"/>
    </reaction>
</comment>
<dbReference type="PANTHER" id="PTHR45453:SF1">
    <property type="entry name" value="PHOSPHATE REGULON SENSOR PROTEIN PHOR"/>
    <property type="match status" value="1"/>
</dbReference>
<feature type="transmembrane region" description="Helical" evidence="12">
    <location>
        <begin position="20"/>
        <end position="40"/>
    </location>
</feature>
<dbReference type="Gene3D" id="3.30.450.20">
    <property type="entry name" value="PAS domain"/>
    <property type="match status" value="1"/>
</dbReference>
<dbReference type="FunFam" id="3.30.565.10:FF:000006">
    <property type="entry name" value="Sensor histidine kinase WalK"/>
    <property type="match status" value="1"/>
</dbReference>
<dbReference type="SUPFAM" id="SSF55785">
    <property type="entry name" value="PYP-like sensor domain (PAS domain)"/>
    <property type="match status" value="1"/>
</dbReference>